<dbReference type="GO" id="GO:0005789">
    <property type="term" value="C:endoplasmic reticulum membrane"/>
    <property type="evidence" value="ECO:0007669"/>
    <property type="project" value="TreeGrafter"/>
</dbReference>
<dbReference type="Proteomes" id="UP001378592">
    <property type="component" value="Unassembled WGS sequence"/>
</dbReference>
<comment type="caution">
    <text evidence="11">The sequence shown here is derived from an EMBL/GenBank/DDBJ whole genome shotgun (WGS) entry which is preliminary data.</text>
</comment>
<keyword evidence="9 10" id="KW-0275">Fatty acid biosynthesis</keyword>
<keyword evidence="6 10" id="KW-1133">Transmembrane helix</keyword>
<evidence type="ECO:0000256" key="9">
    <source>
        <dbReference type="ARBA" id="ARBA00023160"/>
    </source>
</evidence>
<evidence type="ECO:0000256" key="6">
    <source>
        <dbReference type="ARBA" id="ARBA00022989"/>
    </source>
</evidence>
<keyword evidence="3 10" id="KW-0808">Transferase</keyword>
<feature type="transmembrane region" description="Helical" evidence="10">
    <location>
        <begin position="229"/>
        <end position="250"/>
    </location>
</feature>
<dbReference type="GO" id="GO:0019367">
    <property type="term" value="P:fatty acid elongation, saturated fatty acid"/>
    <property type="evidence" value="ECO:0007669"/>
    <property type="project" value="TreeGrafter"/>
</dbReference>
<dbReference type="EC" id="2.3.1.199" evidence="10"/>
<evidence type="ECO:0000256" key="5">
    <source>
        <dbReference type="ARBA" id="ARBA00022832"/>
    </source>
</evidence>
<evidence type="ECO:0000256" key="10">
    <source>
        <dbReference type="RuleBase" id="RU361115"/>
    </source>
</evidence>
<dbReference type="PANTHER" id="PTHR11157">
    <property type="entry name" value="FATTY ACID ACYL TRANSFERASE-RELATED"/>
    <property type="match status" value="1"/>
</dbReference>
<dbReference type="Pfam" id="PF01151">
    <property type="entry name" value="ELO"/>
    <property type="match status" value="1"/>
</dbReference>
<dbReference type="GO" id="GO:0030148">
    <property type="term" value="P:sphingolipid biosynthetic process"/>
    <property type="evidence" value="ECO:0007669"/>
    <property type="project" value="TreeGrafter"/>
</dbReference>
<evidence type="ECO:0000313" key="12">
    <source>
        <dbReference type="Proteomes" id="UP001378592"/>
    </source>
</evidence>
<evidence type="ECO:0000256" key="4">
    <source>
        <dbReference type="ARBA" id="ARBA00022692"/>
    </source>
</evidence>
<accession>A0AAN9VXG2</accession>
<dbReference type="GO" id="GO:0042761">
    <property type="term" value="P:very long-chain fatty acid biosynthetic process"/>
    <property type="evidence" value="ECO:0007669"/>
    <property type="project" value="TreeGrafter"/>
</dbReference>
<keyword evidence="7 10" id="KW-0443">Lipid metabolism</keyword>
<comment type="catalytic activity">
    <reaction evidence="10">
        <text>a very-long-chain acyl-CoA + malonyl-CoA + H(+) = a very-long-chain 3-oxoacyl-CoA + CO2 + CoA</text>
        <dbReference type="Rhea" id="RHEA:32727"/>
        <dbReference type="ChEBI" id="CHEBI:15378"/>
        <dbReference type="ChEBI" id="CHEBI:16526"/>
        <dbReference type="ChEBI" id="CHEBI:57287"/>
        <dbReference type="ChEBI" id="CHEBI:57384"/>
        <dbReference type="ChEBI" id="CHEBI:90725"/>
        <dbReference type="ChEBI" id="CHEBI:90736"/>
        <dbReference type="EC" id="2.3.1.199"/>
    </reaction>
</comment>
<dbReference type="GO" id="GO:0034626">
    <property type="term" value="P:fatty acid elongation, polyunsaturated fatty acid"/>
    <property type="evidence" value="ECO:0007669"/>
    <property type="project" value="TreeGrafter"/>
</dbReference>
<keyword evidence="2 10" id="KW-0444">Lipid biosynthesis</keyword>
<reference evidence="11 12" key="1">
    <citation type="submission" date="2024-03" db="EMBL/GenBank/DDBJ databases">
        <title>The genome assembly and annotation of the cricket Gryllus longicercus Weissman &amp; Gray.</title>
        <authorList>
            <person name="Szrajer S."/>
            <person name="Gray D."/>
            <person name="Ylla G."/>
        </authorList>
    </citation>
    <scope>NUCLEOTIDE SEQUENCE [LARGE SCALE GENOMIC DNA]</scope>
    <source>
        <strain evidence="11">DAG 2021-001</strain>
        <tissue evidence="11">Whole body minus gut</tissue>
    </source>
</reference>
<keyword evidence="4 10" id="KW-0812">Transmembrane</keyword>
<protein>
    <recommendedName>
        <fullName evidence="10">Elongation of very long chain fatty acids protein</fullName>
        <ecNumber evidence="10">2.3.1.199</ecNumber>
    </recommendedName>
    <alternativeName>
        <fullName evidence="10">Very-long-chain 3-oxoacyl-CoA synthase</fullName>
    </alternativeName>
</protein>
<evidence type="ECO:0000256" key="1">
    <source>
        <dbReference type="ARBA" id="ARBA00004141"/>
    </source>
</evidence>
<dbReference type="AlphaFoldDB" id="A0AAN9VXG2"/>
<evidence type="ECO:0000256" key="3">
    <source>
        <dbReference type="ARBA" id="ARBA00022679"/>
    </source>
</evidence>
<feature type="transmembrane region" description="Helical" evidence="10">
    <location>
        <begin position="20"/>
        <end position="40"/>
    </location>
</feature>
<name>A0AAN9VXG2_9ORTH</name>
<comment type="similarity">
    <text evidence="10">Belongs to the ELO family.</text>
</comment>
<keyword evidence="12" id="KW-1185">Reference proteome</keyword>
<dbReference type="GO" id="GO:0009922">
    <property type="term" value="F:fatty acid elongase activity"/>
    <property type="evidence" value="ECO:0007669"/>
    <property type="project" value="UniProtKB-EC"/>
</dbReference>
<organism evidence="11 12">
    <name type="scientific">Gryllus longicercus</name>
    <dbReference type="NCBI Taxonomy" id="2509291"/>
    <lineage>
        <taxon>Eukaryota</taxon>
        <taxon>Metazoa</taxon>
        <taxon>Ecdysozoa</taxon>
        <taxon>Arthropoda</taxon>
        <taxon>Hexapoda</taxon>
        <taxon>Insecta</taxon>
        <taxon>Pterygota</taxon>
        <taxon>Neoptera</taxon>
        <taxon>Polyneoptera</taxon>
        <taxon>Orthoptera</taxon>
        <taxon>Ensifera</taxon>
        <taxon>Gryllidea</taxon>
        <taxon>Grylloidea</taxon>
        <taxon>Gryllidae</taxon>
        <taxon>Gryllinae</taxon>
        <taxon>Gryllus</taxon>
    </lineage>
</organism>
<evidence type="ECO:0000313" key="11">
    <source>
        <dbReference type="EMBL" id="KAK7870536.1"/>
    </source>
</evidence>
<sequence>MVFNAVADFLEAKTDPRTRGWFMVDSLGLLATVLFVYVYFCSVAGPRWMKDRKPFDLKRPMLVYNALQVFMSAVLVYEGLQGGWLQGYNFSCQDVDYSDNPIALRMARAVWLYYICKLTELLDTVAMVLRKKTRQVSPLHLWHHTLMPITSYIGVRFLPGGHGTLLGVINSFVHVIMYSYYLLSGLGPEYQKYLWWKKYLTLLQLVQFTILSTHSAYGLFFGTCSYPKFILTLLVVNQVNFIIQFGRFYIRTYQSEKKQKQQKAA</sequence>
<keyword evidence="5 10" id="KW-0276">Fatty acid metabolism</keyword>
<comment type="subcellular location">
    <subcellularLocation>
        <location evidence="1">Membrane</location>
        <topology evidence="1">Multi-pass membrane protein</topology>
    </subcellularLocation>
</comment>
<gene>
    <name evidence="11" type="ORF">R5R35_002935</name>
</gene>
<dbReference type="EMBL" id="JAZDUA010000056">
    <property type="protein sequence ID" value="KAK7870536.1"/>
    <property type="molecule type" value="Genomic_DNA"/>
</dbReference>
<evidence type="ECO:0000256" key="7">
    <source>
        <dbReference type="ARBA" id="ARBA00023098"/>
    </source>
</evidence>
<feature type="transmembrane region" description="Helical" evidence="10">
    <location>
        <begin position="199"/>
        <end position="217"/>
    </location>
</feature>
<evidence type="ECO:0000256" key="8">
    <source>
        <dbReference type="ARBA" id="ARBA00023136"/>
    </source>
</evidence>
<keyword evidence="8 10" id="KW-0472">Membrane</keyword>
<feature type="transmembrane region" description="Helical" evidence="10">
    <location>
        <begin position="165"/>
        <end position="187"/>
    </location>
</feature>
<proteinExistence type="inferred from homology"/>
<dbReference type="GO" id="GO:0034625">
    <property type="term" value="P:fatty acid elongation, monounsaturated fatty acid"/>
    <property type="evidence" value="ECO:0007669"/>
    <property type="project" value="TreeGrafter"/>
</dbReference>
<dbReference type="InterPro" id="IPR002076">
    <property type="entry name" value="ELO_fam"/>
</dbReference>
<evidence type="ECO:0000256" key="2">
    <source>
        <dbReference type="ARBA" id="ARBA00022516"/>
    </source>
</evidence>
<dbReference type="PANTHER" id="PTHR11157:SF28">
    <property type="entry name" value="ELONGATION OF VERY LONG CHAIN FATTY ACIDS PROTEIN"/>
    <property type="match status" value="1"/>
</dbReference>
<feature type="transmembrane region" description="Helical" evidence="10">
    <location>
        <begin position="61"/>
        <end position="80"/>
    </location>
</feature>